<proteinExistence type="predicted"/>
<feature type="region of interest" description="Disordered" evidence="2">
    <location>
        <begin position="517"/>
        <end position="562"/>
    </location>
</feature>
<dbReference type="PANTHER" id="PTHR14972:SF6">
    <property type="entry name" value="PROTEIN FAM117B"/>
    <property type="match status" value="1"/>
</dbReference>
<feature type="compositionally biased region" description="Polar residues" evidence="2">
    <location>
        <begin position="10"/>
        <end position="20"/>
    </location>
</feature>
<evidence type="ECO:0008006" key="5">
    <source>
        <dbReference type="Google" id="ProtNLM"/>
    </source>
</evidence>
<organism evidence="3 4">
    <name type="scientific">Synaphobranchus kaupii</name>
    <name type="common">Kaup's arrowtooth eel</name>
    <dbReference type="NCBI Taxonomy" id="118154"/>
    <lineage>
        <taxon>Eukaryota</taxon>
        <taxon>Metazoa</taxon>
        <taxon>Chordata</taxon>
        <taxon>Craniata</taxon>
        <taxon>Vertebrata</taxon>
        <taxon>Euteleostomi</taxon>
        <taxon>Actinopterygii</taxon>
        <taxon>Neopterygii</taxon>
        <taxon>Teleostei</taxon>
        <taxon>Anguilliformes</taxon>
        <taxon>Synaphobranchidae</taxon>
        <taxon>Synaphobranchus</taxon>
    </lineage>
</organism>
<reference evidence="3" key="1">
    <citation type="journal article" date="2023" name="Science">
        <title>Genome structures resolve the early diversification of teleost fishes.</title>
        <authorList>
            <person name="Parey E."/>
            <person name="Louis A."/>
            <person name="Montfort J."/>
            <person name="Bouchez O."/>
            <person name="Roques C."/>
            <person name="Iampietro C."/>
            <person name="Lluch J."/>
            <person name="Castinel A."/>
            <person name="Donnadieu C."/>
            <person name="Desvignes T."/>
            <person name="Floi Bucao C."/>
            <person name="Jouanno E."/>
            <person name="Wen M."/>
            <person name="Mejri S."/>
            <person name="Dirks R."/>
            <person name="Jansen H."/>
            <person name="Henkel C."/>
            <person name="Chen W.J."/>
            <person name="Zahm M."/>
            <person name="Cabau C."/>
            <person name="Klopp C."/>
            <person name="Thompson A.W."/>
            <person name="Robinson-Rechavi M."/>
            <person name="Braasch I."/>
            <person name="Lecointre G."/>
            <person name="Bobe J."/>
            <person name="Postlethwait J.H."/>
            <person name="Berthelot C."/>
            <person name="Roest Crollius H."/>
            <person name="Guiguen Y."/>
        </authorList>
    </citation>
    <scope>NUCLEOTIDE SEQUENCE</scope>
    <source>
        <strain evidence="3">WJC10195</strain>
    </source>
</reference>
<protein>
    <recommendedName>
        <fullName evidence="5">Protein FAM117B</fullName>
    </recommendedName>
</protein>
<comment type="caution">
    <text evidence="3">The sequence shown here is derived from an EMBL/GenBank/DDBJ whole genome shotgun (WGS) entry which is preliminary data.</text>
</comment>
<feature type="compositionally biased region" description="Polar residues" evidence="2">
    <location>
        <begin position="408"/>
        <end position="420"/>
    </location>
</feature>
<feature type="region of interest" description="Disordered" evidence="2">
    <location>
        <begin position="1"/>
        <end position="190"/>
    </location>
</feature>
<dbReference type="PANTHER" id="PTHR14972">
    <property type="entry name" value="AGAP011572-PA"/>
    <property type="match status" value="1"/>
</dbReference>
<evidence type="ECO:0000313" key="3">
    <source>
        <dbReference type="EMBL" id="KAJ8349877.1"/>
    </source>
</evidence>
<feature type="compositionally biased region" description="Low complexity" evidence="2">
    <location>
        <begin position="21"/>
        <end position="38"/>
    </location>
</feature>
<evidence type="ECO:0000256" key="2">
    <source>
        <dbReference type="SAM" id="MobiDB-lite"/>
    </source>
</evidence>
<feature type="region of interest" description="Disordered" evidence="2">
    <location>
        <begin position="347"/>
        <end position="462"/>
    </location>
</feature>
<accession>A0A9Q1F329</accession>
<feature type="compositionally biased region" description="Low complexity" evidence="2">
    <location>
        <begin position="394"/>
        <end position="407"/>
    </location>
</feature>
<dbReference type="EMBL" id="JAINUF010000009">
    <property type="protein sequence ID" value="KAJ8349877.1"/>
    <property type="molecule type" value="Genomic_DNA"/>
</dbReference>
<feature type="compositionally biased region" description="Polar residues" evidence="2">
    <location>
        <begin position="550"/>
        <end position="562"/>
    </location>
</feature>
<dbReference type="OrthoDB" id="10037581at2759"/>
<feature type="compositionally biased region" description="Low complexity" evidence="2">
    <location>
        <begin position="50"/>
        <end position="70"/>
    </location>
</feature>
<keyword evidence="1" id="KW-0597">Phosphoprotein</keyword>
<feature type="region of interest" description="Disordered" evidence="2">
    <location>
        <begin position="241"/>
        <end position="310"/>
    </location>
</feature>
<feature type="compositionally biased region" description="Low complexity" evidence="2">
    <location>
        <begin position="139"/>
        <end position="159"/>
    </location>
</feature>
<feature type="compositionally biased region" description="Polar residues" evidence="2">
    <location>
        <begin position="178"/>
        <end position="187"/>
    </location>
</feature>
<sequence length="562" mass="59384">MKATVPFQLKVQSQPPLQTRSPHGTSSGGNSNSPTRSSKGNASGCEATGARTSTSSNRSPTRAASTSASTLIPPPAPSSVSPPFSSSHASPAATVGTRTSTASSPSPSGNPAVTTHVSTSGTSSATGRPPQTPTPPAPSQQQLTASSSHGNIHNNSNSNVATGKDRSPRPSAHHRSTRSPGSLQSFLHTVLRPPPAAAAVSTIASPWTRSLGPYLSGHWPRDGSHAQCAPCMRDKATQTPSAWADECSEKRRSSHKRSASWGSTDQLKEIAKLRQQLQRSKHSSRHHRDKERKSPFNGNHAAISQSQAQIPKSVLIPIPISKPTASRFRNSVEGLNQEIERIIVRETGERDEQLHPQDVPDGHRAPPPLPQRSSSTRSIDTQTPSGGGGGGRGSNHSDSSSRSQSVSPTFLTVTNDTGTGSPYPYDDLLTDGRSKDLGSSSPLPKYASSPKPNNSYMFKREPPEGCERVKVFEETPTRPLHEVPQFLCPDRNKVNFIPKSGSAFCLVSILKPLLPTQERPLKGSGGMAVRSLSPSMGPPPGCGPGAEGDQGNQHHQPAAQPT</sequence>
<gene>
    <name evidence="3" type="ORF">SKAU_G00250070</name>
</gene>
<feature type="compositionally biased region" description="Low complexity" evidence="2">
    <location>
        <begin position="78"/>
        <end position="129"/>
    </location>
</feature>
<dbReference type="Pfam" id="PF15388">
    <property type="entry name" value="FAM117"/>
    <property type="match status" value="1"/>
</dbReference>
<name>A0A9Q1F329_SYNKA</name>
<feature type="compositionally biased region" description="Basic and acidic residues" evidence="2">
    <location>
        <begin position="347"/>
        <end position="364"/>
    </location>
</feature>
<feature type="compositionally biased region" description="Basic residues" evidence="2">
    <location>
        <begin position="279"/>
        <end position="290"/>
    </location>
</feature>
<evidence type="ECO:0000256" key="1">
    <source>
        <dbReference type="ARBA" id="ARBA00022553"/>
    </source>
</evidence>
<evidence type="ECO:0000313" key="4">
    <source>
        <dbReference type="Proteomes" id="UP001152622"/>
    </source>
</evidence>
<dbReference type="AlphaFoldDB" id="A0A9Q1F329"/>
<keyword evidence="4" id="KW-1185">Reference proteome</keyword>
<dbReference type="InterPro" id="IPR026642">
    <property type="entry name" value="Glcci1/FAM117"/>
</dbReference>
<feature type="compositionally biased region" description="Polar residues" evidence="2">
    <location>
        <begin position="371"/>
        <end position="384"/>
    </location>
</feature>
<dbReference type="Proteomes" id="UP001152622">
    <property type="component" value="Chromosome 9"/>
</dbReference>